<dbReference type="InterPro" id="IPR036737">
    <property type="entry name" value="OmpA-like_sf"/>
</dbReference>
<dbReference type="Gene3D" id="3.30.1330.60">
    <property type="entry name" value="OmpA-like domain"/>
    <property type="match status" value="1"/>
</dbReference>
<dbReference type="InterPro" id="IPR006664">
    <property type="entry name" value="OMP_bac"/>
</dbReference>
<evidence type="ECO:0000259" key="6">
    <source>
        <dbReference type="PROSITE" id="PS51123"/>
    </source>
</evidence>
<dbReference type="EMBL" id="FOSQ01000030">
    <property type="protein sequence ID" value="SFL16118.1"/>
    <property type="molecule type" value="Genomic_DNA"/>
</dbReference>
<feature type="domain" description="OmpA-like" evidence="6">
    <location>
        <begin position="183"/>
        <end position="303"/>
    </location>
</feature>
<sequence>MTHHRILALCAIAALAMPASAQARSCSDAIATLRDALTSAPLAEVVQIQRNQVEPSCLGPQAAAAARAVALRHVQEATRRASPPERMTLLRDGLRFSAEPWQLHDALGDALQAVGNFAGATTHYQLAMNAARDLAPGLAEPQRVALQALIGKAQQARLLSPVVIALPPTRDGTPGGLGLRSLRGVEVEAVAQPIHFLTDSDEPTPEGLAAIRQVQELLRADGNPAITLVGHTDERGSDAHNDALSLRRAQRVAAILIEGGYALGAIRVDGRGKREPFRVVQVPGVTYSREQRLQLDRRVELLR</sequence>
<feature type="chain" id="PRO_5011527135" evidence="5">
    <location>
        <begin position="24"/>
        <end position="303"/>
    </location>
</feature>
<accession>A0A1I4FDZ9</accession>
<dbReference type="Pfam" id="PF00691">
    <property type="entry name" value="OmpA"/>
    <property type="match status" value="1"/>
</dbReference>
<dbReference type="PROSITE" id="PS51123">
    <property type="entry name" value="OMPA_2"/>
    <property type="match status" value="1"/>
</dbReference>
<dbReference type="InterPro" id="IPR050330">
    <property type="entry name" value="Bact_OuterMem_StrucFunc"/>
</dbReference>
<dbReference type="GO" id="GO:0009279">
    <property type="term" value="C:cell outer membrane"/>
    <property type="evidence" value="ECO:0007669"/>
    <property type="project" value="UniProtKB-SubCell"/>
</dbReference>
<name>A0A1I4FDZ9_9PROT</name>
<dbReference type="Proteomes" id="UP000199473">
    <property type="component" value="Unassembled WGS sequence"/>
</dbReference>
<keyword evidence="8" id="KW-1185">Reference proteome</keyword>
<keyword evidence="3" id="KW-0998">Cell outer membrane</keyword>
<evidence type="ECO:0000313" key="7">
    <source>
        <dbReference type="EMBL" id="SFL16118.1"/>
    </source>
</evidence>
<dbReference type="STRING" id="1123062.SAMN02745775_13013"/>
<evidence type="ECO:0000313" key="8">
    <source>
        <dbReference type="Proteomes" id="UP000199473"/>
    </source>
</evidence>
<evidence type="ECO:0000256" key="4">
    <source>
        <dbReference type="PROSITE-ProRule" id="PRU00473"/>
    </source>
</evidence>
<dbReference type="InterPro" id="IPR006665">
    <property type="entry name" value="OmpA-like"/>
</dbReference>
<dbReference type="PRINTS" id="PR01021">
    <property type="entry name" value="OMPADOMAIN"/>
</dbReference>
<protein>
    <submittedName>
        <fullName evidence="7">Outer membrane protein OmpA</fullName>
    </submittedName>
</protein>
<dbReference type="AlphaFoldDB" id="A0A1I4FDZ9"/>
<proteinExistence type="predicted"/>
<keyword evidence="5" id="KW-0732">Signal</keyword>
<dbReference type="PANTHER" id="PTHR30329">
    <property type="entry name" value="STATOR ELEMENT OF FLAGELLAR MOTOR COMPLEX"/>
    <property type="match status" value="1"/>
</dbReference>
<feature type="signal peptide" evidence="5">
    <location>
        <begin position="1"/>
        <end position="23"/>
    </location>
</feature>
<comment type="subcellular location">
    <subcellularLocation>
        <location evidence="1">Cell outer membrane</location>
    </subcellularLocation>
</comment>
<evidence type="ECO:0000256" key="2">
    <source>
        <dbReference type="ARBA" id="ARBA00023136"/>
    </source>
</evidence>
<organism evidence="7 8">
    <name type="scientific">Falsiroseomonas stagni DSM 19981</name>
    <dbReference type="NCBI Taxonomy" id="1123062"/>
    <lineage>
        <taxon>Bacteria</taxon>
        <taxon>Pseudomonadati</taxon>
        <taxon>Pseudomonadota</taxon>
        <taxon>Alphaproteobacteria</taxon>
        <taxon>Acetobacterales</taxon>
        <taxon>Roseomonadaceae</taxon>
        <taxon>Falsiroseomonas</taxon>
    </lineage>
</organism>
<dbReference type="SUPFAM" id="SSF103088">
    <property type="entry name" value="OmpA-like"/>
    <property type="match status" value="1"/>
</dbReference>
<evidence type="ECO:0000256" key="1">
    <source>
        <dbReference type="ARBA" id="ARBA00004442"/>
    </source>
</evidence>
<dbReference type="PANTHER" id="PTHR30329:SF21">
    <property type="entry name" value="LIPOPROTEIN YIAD-RELATED"/>
    <property type="match status" value="1"/>
</dbReference>
<dbReference type="RefSeq" id="WP_092963573.1">
    <property type="nucleotide sequence ID" value="NZ_FOSQ01000030.1"/>
</dbReference>
<keyword evidence="2 4" id="KW-0472">Membrane</keyword>
<evidence type="ECO:0000256" key="5">
    <source>
        <dbReference type="SAM" id="SignalP"/>
    </source>
</evidence>
<evidence type="ECO:0000256" key="3">
    <source>
        <dbReference type="ARBA" id="ARBA00023237"/>
    </source>
</evidence>
<dbReference type="CDD" id="cd07185">
    <property type="entry name" value="OmpA_C-like"/>
    <property type="match status" value="1"/>
</dbReference>
<reference evidence="7 8" key="1">
    <citation type="submission" date="2016-10" db="EMBL/GenBank/DDBJ databases">
        <authorList>
            <person name="de Groot N.N."/>
        </authorList>
    </citation>
    <scope>NUCLEOTIDE SEQUENCE [LARGE SCALE GENOMIC DNA]</scope>
    <source>
        <strain evidence="7 8">DSM 19981</strain>
    </source>
</reference>
<gene>
    <name evidence="7" type="ORF">SAMN02745775_13013</name>
</gene>
<dbReference type="OrthoDB" id="9814546at2"/>